<dbReference type="NCBIfam" id="TIGR01300">
    <property type="entry name" value="CPA3_mnhG_phaG"/>
    <property type="match status" value="1"/>
</dbReference>
<feature type="region of interest" description="Disordered" evidence="2">
    <location>
        <begin position="114"/>
        <end position="133"/>
    </location>
</feature>
<dbReference type="PANTHER" id="PTHR34703">
    <property type="entry name" value="ANTIPORTER SUBUNIT MNHG2-RELATED"/>
    <property type="match status" value="1"/>
</dbReference>
<gene>
    <name evidence="4" type="ORF">FB466_0393</name>
</gene>
<keyword evidence="3" id="KW-0472">Membrane</keyword>
<dbReference type="GO" id="GO:0015385">
    <property type="term" value="F:sodium:proton antiporter activity"/>
    <property type="evidence" value="ECO:0007669"/>
    <property type="project" value="TreeGrafter"/>
</dbReference>
<dbReference type="OrthoDB" id="3214257at2"/>
<dbReference type="AlphaFoldDB" id="A0A543I4Q9"/>
<dbReference type="NCBIfam" id="NF009314">
    <property type="entry name" value="PRK12674.1-2"/>
    <property type="match status" value="1"/>
</dbReference>
<evidence type="ECO:0000313" key="5">
    <source>
        <dbReference type="Proteomes" id="UP000318331"/>
    </source>
</evidence>
<feature type="transmembrane region" description="Helical" evidence="3">
    <location>
        <begin position="48"/>
        <end position="76"/>
    </location>
</feature>
<keyword evidence="3" id="KW-1133">Transmembrane helix</keyword>
<comment type="similarity">
    <text evidence="1">Belongs to the CPA3 antiporters (TC 2.A.63) subunit G family.</text>
</comment>
<sequence length="133" mass="14092">MNSDLIRDLLTALLLVIGAALSVAAGVGILRFPDVLSRLHAGTKPQILGLTCILIAVVLQNFTWSAASSVIVILVIQYLTQPISAHLVGRSAYRADNVRRDLLIADELASVRIAQDEDDDDDPGDNAPAPPAA</sequence>
<evidence type="ECO:0000256" key="2">
    <source>
        <dbReference type="SAM" id="MobiDB-lite"/>
    </source>
</evidence>
<name>A0A543I4Q9_9MICO</name>
<reference evidence="4 5" key="1">
    <citation type="submission" date="2019-06" db="EMBL/GenBank/DDBJ databases">
        <title>Sequencing the genomes of 1000 actinobacteria strains.</title>
        <authorList>
            <person name="Klenk H.-P."/>
        </authorList>
    </citation>
    <scope>NUCLEOTIDE SEQUENCE [LARGE SCALE GENOMIC DNA]</scope>
    <source>
        <strain evidence="4 5">DSM 18031</strain>
    </source>
</reference>
<protein>
    <submittedName>
        <fullName evidence="4">Multisubunit sodium/proton antiporter MrpG subunit</fullName>
    </submittedName>
</protein>
<evidence type="ECO:0000256" key="1">
    <source>
        <dbReference type="ARBA" id="ARBA00008404"/>
    </source>
</evidence>
<evidence type="ECO:0000256" key="3">
    <source>
        <dbReference type="SAM" id="Phobius"/>
    </source>
</evidence>
<organism evidence="4 5">
    <name type="scientific">Klugiella xanthotipulae</name>
    <dbReference type="NCBI Taxonomy" id="244735"/>
    <lineage>
        <taxon>Bacteria</taxon>
        <taxon>Bacillati</taxon>
        <taxon>Actinomycetota</taxon>
        <taxon>Actinomycetes</taxon>
        <taxon>Micrococcales</taxon>
        <taxon>Microbacteriaceae</taxon>
        <taxon>Klugiella</taxon>
    </lineage>
</organism>
<comment type="caution">
    <text evidence="4">The sequence shown here is derived from an EMBL/GenBank/DDBJ whole genome shotgun (WGS) entry which is preliminary data.</text>
</comment>
<dbReference type="Proteomes" id="UP000318331">
    <property type="component" value="Unassembled WGS sequence"/>
</dbReference>
<dbReference type="EMBL" id="VFPN01000001">
    <property type="protein sequence ID" value="TQM65588.1"/>
    <property type="molecule type" value="Genomic_DNA"/>
</dbReference>
<dbReference type="Pfam" id="PF03334">
    <property type="entry name" value="PhaG_MnhG_YufB"/>
    <property type="match status" value="1"/>
</dbReference>
<dbReference type="PANTHER" id="PTHR34703:SF1">
    <property type="entry name" value="ANTIPORTER SUBUNIT MNHG2-RELATED"/>
    <property type="match status" value="1"/>
</dbReference>
<proteinExistence type="inferred from homology"/>
<evidence type="ECO:0000313" key="4">
    <source>
        <dbReference type="EMBL" id="TQM65588.1"/>
    </source>
</evidence>
<keyword evidence="5" id="KW-1185">Reference proteome</keyword>
<dbReference type="RefSeq" id="WP_141915392.1">
    <property type="nucleotide sequence ID" value="NZ_BAAAYS010000012.1"/>
</dbReference>
<keyword evidence="3" id="KW-0812">Transmembrane</keyword>
<accession>A0A543I4Q9</accession>
<dbReference type="InterPro" id="IPR005133">
    <property type="entry name" value="PhaG_MnhG_YufB"/>
</dbReference>